<dbReference type="SUPFAM" id="SSF53822">
    <property type="entry name" value="Periplasmic binding protein-like I"/>
    <property type="match status" value="1"/>
</dbReference>
<dbReference type="GO" id="GO:0030313">
    <property type="term" value="C:cell envelope"/>
    <property type="evidence" value="ECO:0007669"/>
    <property type="project" value="UniProtKB-SubCell"/>
</dbReference>
<dbReference type="Gene3D" id="3.40.50.2300">
    <property type="match status" value="2"/>
</dbReference>
<protein>
    <submittedName>
        <fullName evidence="6">Monosaccharide ABC transporter substrate-binding protein, CUT2 family</fullName>
    </submittedName>
</protein>
<evidence type="ECO:0000256" key="1">
    <source>
        <dbReference type="ARBA" id="ARBA00004196"/>
    </source>
</evidence>
<dbReference type="CDD" id="cd06306">
    <property type="entry name" value="PBP1_TorT-like"/>
    <property type="match status" value="1"/>
</dbReference>
<dbReference type="GO" id="GO:0030246">
    <property type="term" value="F:carbohydrate binding"/>
    <property type="evidence" value="ECO:0007669"/>
    <property type="project" value="UniProtKB-ARBA"/>
</dbReference>
<dbReference type="PANTHER" id="PTHR46847">
    <property type="entry name" value="D-ALLOSE-BINDING PERIPLASMIC PROTEIN-RELATED"/>
    <property type="match status" value="1"/>
</dbReference>
<accession>A0A1M5T1E4</accession>
<dbReference type="Proteomes" id="UP000190675">
    <property type="component" value="Chromosome I"/>
</dbReference>
<evidence type="ECO:0000313" key="6">
    <source>
        <dbReference type="EMBL" id="SHH44492.1"/>
    </source>
</evidence>
<dbReference type="Pfam" id="PF13407">
    <property type="entry name" value="Peripla_BP_4"/>
    <property type="match status" value="1"/>
</dbReference>
<dbReference type="InterPro" id="IPR025997">
    <property type="entry name" value="SBP_2_dom"/>
</dbReference>
<dbReference type="AlphaFoldDB" id="A0A1M5T1E4"/>
<organism evidence="6 7">
    <name type="scientific">Bradyrhizobium erythrophlei</name>
    <dbReference type="NCBI Taxonomy" id="1437360"/>
    <lineage>
        <taxon>Bacteria</taxon>
        <taxon>Pseudomonadati</taxon>
        <taxon>Pseudomonadota</taxon>
        <taxon>Alphaproteobacteria</taxon>
        <taxon>Hyphomicrobiales</taxon>
        <taxon>Nitrobacteraceae</taxon>
        <taxon>Bradyrhizobium</taxon>
    </lineage>
</organism>
<dbReference type="PANTHER" id="PTHR46847:SF1">
    <property type="entry name" value="D-ALLOSE-BINDING PERIPLASMIC PROTEIN-RELATED"/>
    <property type="match status" value="1"/>
</dbReference>
<evidence type="ECO:0000256" key="2">
    <source>
        <dbReference type="ARBA" id="ARBA00007639"/>
    </source>
</evidence>
<dbReference type="InterPro" id="IPR028082">
    <property type="entry name" value="Peripla_BP_I"/>
</dbReference>
<feature type="chain" id="PRO_5013200572" evidence="4">
    <location>
        <begin position="26"/>
        <end position="361"/>
    </location>
</feature>
<evidence type="ECO:0000256" key="4">
    <source>
        <dbReference type="SAM" id="SignalP"/>
    </source>
</evidence>
<keyword evidence="3 4" id="KW-0732">Signal</keyword>
<feature type="domain" description="Periplasmic binding protein" evidence="5">
    <location>
        <begin position="67"/>
        <end position="322"/>
    </location>
</feature>
<gene>
    <name evidence="6" type="ORF">SAMN05444169_7501</name>
</gene>
<comment type="subcellular location">
    <subcellularLocation>
        <location evidence="1">Cell envelope</location>
    </subcellularLocation>
</comment>
<name>A0A1M5T1E4_9BRAD</name>
<reference evidence="6 7" key="1">
    <citation type="submission" date="2016-11" db="EMBL/GenBank/DDBJ databases">
        <authorList>
            <person name="Jaros S."/>
            <person name="Januszkiewicz K."/>
            <person name="Wedrychowicz H."/>
        </authorList>
    </citation>
    <scope>NUCLEOTIDE SEQUENCE [LARGE SCALE GENOMIC DNA]</scope>
    <source>
        <strain evidence="6 7">GAS242</strain>
    </source>
</reference>
<dbReference type="EMBL" id="LT670818">
    <property type="protein sequence ID" value="SHH44492.1"/>
    <property type="molecule type" value="Genomic_DNA"/>
</dbReference>
<evidence type="ECO:0000259" key="5">
    <source>
        <dbReference type="Pfam" id="PF13407"/>
    </source>
</evidence>
<dbReference type="NCBIfam" id="NF008185">
    <property type="entry name" value="PRK10936.1"/>
    <property type="match status" value="1"/>
</dbReference>
<feature type="signal peptide" evidence="4">
    <location>
        <begin position="1"/>
        <end position="25"/>
    </location>
</feature>
<proteinExistence type="inferred from homology"/>
<evidence type="ECO:0000313" key="7">
    <source>
        <dbReference type="Proteomes" id="UP000190675"/>
    </source>
</evidence>
<comment type="similarity">
    <text evidence="2">Belongs to the bacterial solute-binding protein 2 family.</text>
</comment>
<evidence type="ECO:0000256" key="3">
    <source>
        <dbReference type="ARBA" id="ARBA00022729"/>
    </source>
</evidence>
<sequence>MRAAMHLMGLFSLATVGLTLSTAMAADVRYPIAIDVWSPPFNAEHRHAVQQYTPPDRASRPWRICASIPHLKDDYWLGVNFGLVDEAKRLGVVLNLYEAGGYENLATQQSQIAECMAKNNAEALIIGAISADGLNSVVADYSDKGLPVIDLINGINSDKIAARVAADFYDMGLAAGKYLMALQPGTSKAAKVAWFPGPAGAAWVAAGDKGFRAALNGTALSIVDGGFGDTGLAAQTRLIEAMLDSHPDIDFIAGTAVSAEAAVQVLQKRNLEQRITVIAYYFGPGIYRGIKRGSILAAPSDSQVVLARISIDQAVRALEKQKLIQHLSVTVKMVDLKSLPEFDLNSSIAPVGFRPIFSFAP</sequence>